<dbReference type="HOGENOM" id="CLU_2505094_0_0_2"/>
<keyword evidence="2" id="KW-1185">Reference proteome</keyword>
<gene>
    <name evidence="1" type="ordered locus">Pogu_0525</name>
</gene>
<dbReference type="STRING" id="698757.Pogu_0525"/>
<evidence type="ECO:0000313" key="2">
    <source>
        <dbReference type="Proteomes" id="UP000009062"/>
    </source>
</evidence>
<dbReference type="Proteomes" id="UP000009062">
    <property type="component" value="Chromosome"/>
</dbReference>
<name>H6Q788_PYROT</name>
<protein>
    <submittedName>
        <fullName evidence="1">Uncharacterized protein</fullName>
    </submittedName>
</protein>
<evidence type="ECO:0000313" key="1">
    <source>
        <dbReference type="EMBL" id="AFA38552.1"/>
    </source>
</evidence>
<dbReference type="EMBL" id="CP003316">
    <property type="protein sequence ID" value="AFA38552.1"/>
    <property type="molecule type" value="Genomic_DNA"/>
</dbReference>
<proteinExistence type="predicted"/>
<accession>H6Q788</accession>
<dbReference type="AlphaFoldDB" id="H6Q788"/>
<reference evidence="1 2" key="1">
    <citation type="journal article" date="2012" name="Stand. Genomic Sci.">
        <title>Complete genome sequence of Pyrobaculum oguniense.</title>
        <authorList>
            <person name="Bernick D.L."/>
            <person name="Karplus K."/>
            <person name="Lui L.M."/>
            <person name="Coker J.K."/>
            <person name="Murphy J.N."/>
            <person name="Chan P.P."/>
            <person name="Cozen A.E."/>
            <person name="Lowe T.M."/>
        </authorList>
    </citation>
    <scope>NUCLEOTIDE SEQUENCE [LARGE SCALE GENOMIC DNA]</scope>
    <source>
        <strain evidence="1 2">TE7</strain>
    </source>
</reference>
<sequence>MWAHKIAANSGEEFVSTLLSLRFFGLDLARGVVLLERRAGRPFVPLGREKRRRVCRTSPPVPAASWRAEGEGPVTFKSGLGVGVY</sequence>
<organism evidence="1 2">
    <name type="scientific">Pyrobaculum oguniense (strain DSM 13380 / JCM 10595 / TE7)</name>
    <dbReference type="NCBI Taxonomy" id="698757"/>
    <lineage>
        <taxon>Archaea</taxon>
        <taxon>Thermoproteota</taxon>
        <taxon>Thermoprotei</taxon>
        <taxon>Thermoproteales</taxon>
        <taxon>Thermoproteaceae</taxon>
        <taxon>Pyrobaculum</taxon>
    </lineage>
</organism>
<dbReference type="KEGG" id="pog:Pogu_0525"/>